<evidence type="ECO:0000256" key="12">
    <source>
        <dbReference type="ARBA" id="ARBA00023172"/>
    </source>
</evidence>
<keyword evidence="9" id="KW-0862">Zinc</keyword>
<dbReference type="EC" id="5.6.2.4" evidence="16"/>
<dbReference type="InterPro" id="IPR036388">
    <property type="entry name" value="WH-like_DNA-bd_sf"/>
</dbReference>
<dbReference type="GO" id="GO:0030894">
    <property type="term" value="C:replisome"/>
    <property type="evidence" value="ECO:0007669"/>
    <property type="project" value="TreeGrafter"/>
</dbReference>
<keyword evidence="13" id="KW-0234">DNA repair</keyword>
<gene>
    <name evidence="20" type="ORF">GGQ88_001371</name>
</gene>
<evidence type="ECO:0000259" key="17">
    <source>
        <dbReference type="PROSITE" id="PS50967"/>
    </source>
</evidence>
<dbReference type="InterPro" id="IPR010997">
    <property type="entry name" value="HRDC-like_sf"/>
</dbReference>
<dbReference type="SUPFAM" id="SSF52540">
    <property type="entry name" value="P-loop containing nucleoside triphosphate hydrolases"/>
    <property type="match status" value="1"/>
</dbReference>
<dbReference type="Pfam" id="PF00270">
    <property type="entry name" value="DEAD"/>
    <property type="match status" value="1"/>
</dbReference>
<keyword evidence="6" id="KW-0227">DNA damage</keyword>
<keyword evidence="14" id="KW-0413">Isomerase</keyword>
<evidence type="ECO:0000256" key="3">
    <source>
        <dbReference type="ARBA" id="ARBA00005446"/>
    </source>
</evidence>
<dbReference type="InterPro" id="IPR044876">
    <property type="entry name" value="HRDC_dom_sf"/>
</dbReference>
<evidence type="ECO:0000313" key="20">
    <source>
        <dbReference type="EMBL" id="MBB3860110.1"/>
    </source>
</evidence>
<comment type="caution">
    <text evidence="20">The sequence shown here is derived from an EMBL/GenBank/DDBJ whole genome shotgun (WGS) entry which is preliminary data.</text>
</comment>
<dbReference type="Pfam" id="PF09382">
    <property type="entry name" value="RQC"/>
    <property type="match status" value="1"/>
</dbReference>
<evidence type="ECO:0000256" key="13">
    <source>
        <dbReference type="ARBA" id="ARBA00023204"/>
    </source>
</evidence>
<dbReference type="PANTHER" id="PTHR13710:SF105">
    <property type="entry name" value="ATP-DEPENDENT DNA HELICASE Q1"/>
    <property type="match status" value="1"/>
</dbReference>
<evidence type="ECO:0000256" key="15">
    <source>
        <dbReference type="ARBA" id="ARBA00034617"/>
    </source>
</evidence>
<dbReference type="Gene3D" id="1.10.150.80">
    <property type="entry name" value="HRDC domain"/>
    <property type="match status" value="1"/>
</dbReference>
<dbReference type="Gene3D" id="1.10.10.10">
    <property type="entry name" value="Winged helix-like DNA-binding domain superfamily/Winged helix DNA-binding domain"/>
    <property type="match status" value="1"/>
</dbReference>
<comment type="cofactor">
    <cofactor evidence="1">
        <name>Mg(2+)</name>
        <dbReference type="ChEBI" id="CHEBI:18420"/>
    </cofactor>
</comment>
<dbReference type="PROSITE" id="PS51192">
    <property type="entry name" value="HELICASE_ATP_BIND_1"/>
    <property type="match status" value="1"/>
</dbReference>
<organism evidence="20 21">
    <name type="scientific">Novosphingobium hassiacum</name>
    <dbReference type="NCBI Taxonomy" id="173676"/>
    <lineage>
        <taxon>Bacteria</taxon>
        <taxon>Pseudomonadati</taxon>
        <taxon>Pseudomonadota</taxon>
        <taxon>Alphaproteobacteria</taxon>
        <taxon>Sphingomonadales</taxon>
        <taxon>Sphingomonadaceae</taxon>
        <taxon>Novosphingobium</taxon>
    </lineage>
</organism>
<evidence type="ECO:0000259" key="19">
    <source>
        <dbReference type="PROSITE" id="PS51194"/>
    </source>
</evidence>
<dbReference type="GO" id="GO:0005737">
    <property type="term" value="C:cytoplasm"/>
    <property type="evidence" value="ECO:0007669"/>
    <property type="project" value="TreeGrafter"/>
</dbReference>
<comment type="catalytic activity">
    <reaction evidence="15">
        <text>Couples ATP hydrolysis with the unwinding of duplex DNA by translocating in the 3'-5' direction.</text>
        <dbReference type="EC" id="5.6.2.4"/>
    </reaction>
</comment>
<dbReference type="GO" id="GO:0046872">
    <property type="term" value="F:metal ion binding"/>
    <property type="evidence" value="ECO:0007669"/>
    <property type="project" value="UniProtKB-KW"/>
</dbReference>
<reference evidence="20 21" key="1">
    <citation type="submission" date="2020-08" db="EMBL/GenBank/DDBJ databases">
        <title>Genomic Encyclopedia of Type Strains, Phase IV (KMG-IV): sequencing the most valuable type-strain genomes for metagenomic binning, comparative biology and taxonomic classification.</title>
        <authorList>
            <person name="Goeker M."/>
        </authorList>
    </citation>
    <scope>NUCLEOTIDE SEQUENCE [LARGE SCALE GENOMIC DNA]</scope>
    <source>
        <strain evidence="20 21">DSM 14552</strain>
    </source>
</reference>
<evidence type="ECO:0000256" key="7">
    <source>
        <dbReference type="ARBA" id="ARBA00022801"/>
    </source>
</evidence>
<evidence type="ECO:0000256" key="10">
    <source>
        <dbReference type="ARBA" id="ARBA00022840"/>
    </source>
</evidence>
<evidence type="ECO:0000256" key="14">
    <source>
        <dbReference type="ARBA" id="ARBA00023235"/>
    </source>
</evidence>
<keyword evidence="12" id="KW-0233">DNA recombination</keyword>
<dbReference type="AlphaFoldDB" id="A0A7W5ZUC3"/>
<dbReference type="InterPro" id="IPR001650">
    <property type="entry name" value="Helicase_C-like"/>
</dbReference>
<evidence type="ECO:0000256" key="1">
    <source>
        <dbReference type="ARBA" id="ARBA00001946"/>
    </source>
</evidence>
<evidence type="ECO:0000256" key="6">
    <source>
        <dbReference type="ARBA" id="ARBA00022763"/>
    </source>
</evidence>
<proteinExistence type="inferred from homology"/>
<evidence type="ECO:0000256" key="9">
    <source>
        <dbReference type="ARBA" id="ARBA00022833"/>
    </source>
</evidence>
<dbReference type="GO" id="GO:0009378">
    <property type="term" value="F:four-way junction helicase activity"/>
    <property type="evidence" value="ECO:0007669"/>
    <property type="project" value="TreeGrafter"/>
</dbReference>
<dbReference type="InterPro" id="IPR014001">
    <property type="entry name" value="Helicase_ATP-bd"/>
</dbReference>
<dbReference type="SMART" id="SM00487">
    <property type="entry name" value="DEXDc"/>
    <property type="match status" value="1"/>
</dbReference>
<dbReference type="Gene3D" id="3.40.50.300">
    <property type="entry name" value="P-loop containing nucleotide triphosphate hydrolases"/>
    <property type="match status" value="2"/>
</dbReference>
<dbReference type="GO" id="GO:0043590">
    <property type="term" value="C:bacterial nucleoid"/>
    <property type="evidence" value="ECO:0007669"/>
    <property type="project" value="TreeGrafter"/>
</dbReference>
<comment type="similarity">
    <text evidence="3">Belongs to the helicase family. RecQ subfamily.</text>
</comment>
<dbReference type="SUPFAM" id="SSF47819">
    <property type="entry name" value="HRDC-like"/>
    <property type="match status" value="1"/>
</dbReference>
<dbReference type="InterPro" id="IPR036390">
    <property type="entry name" value="WH_DNA-bd_sf"/>
</dbReference>
<dbReference type="PANTHER" id="PTHR13710">
    <property type="entry name" value="DNA HELICASE RECQ FAMILY MEMBER"/>
    <property type="match status" value="1"/>
</dbReference>
<evidence type="ECO:0000256" key="11">
    <source>
        <dbReference type="ARBA" id="ARBA00023125"/>
    </source>
</evidence>
<dbReference type="CDD" id="cd17920">
    <property type="entry name" value="DEXHc_RecQ"/>
    <property type="match status" value="1"/>
</dbReference>
<evidence type="ECO:0000313" key="21">
    <source>
        <dbReference type="Proteomes" id="UP000562395"/>
    </source>
</evidence>
<comment type="cofactor">
    <cofactor evidence="2">
        <name>Zn(2+)</name>
        <dbReference type="ChEBI" id="CHEBI:29105"/>
    </cofactor>
</comment>
<dbReference type="InterPro" id="IPR032284">
    <property type="entry name" value="RecQ_Zn-bd"/>
</dbReference>
<dbReference type="InterPro" id="IPR006293">
    <property type="entry name" value="DNA_helicase_ATP-dep_RecQ_bac"/>
</dbReference>
<dbReference type="InterPro" id="IPR002121">
    <property type="entry name" value="HRDC_dom"/>
</dbReference>
<dbReference type="Proteomes" id="UP000562395">
    <property type="component" value="Unassembled WGS sequence"/>
</dbReference>
<dbReference type="NCBIfam" id="TIGR00614">
    <property type="entry name" value="recQ_fam"/>
    <property type="match status" value="1"/>
</dbReference>
<dbReference type="GO" id="GO:0043138">
    <property type="term" value="F:3'-5' DNA helicase activity"/>
    <property type="evidence" value="ECO:0007669"/>
    <property type="project" value="UniProtKB-EC"/>
</dbReference>
<evidence type="ECO:0000256" key="8">
    <source>
        <dbReference type="ARBA" id="ARBA00022806"/>
    </source>
</evidence>
<keyword evidence="7 20" id="KW-0378">Hydrolase</keyword>
<feature type="domain" description="Helicase C-terminal" evidence="19">
    <location>
        <begin position="258"/>
        <end position="402"/>
    </location>
</feature>
<accession>A0A7W5ZUC3</accession>
<keyword evidence="21" id="KW-1185">Reference proteome</keyword>
<name>A0A7W5ZUC3_9SPHN</name>
<dbReference type="InterPro" id="IPR027417">
    <property type="entry name" value="P-loop_NTPase"/>
</dbReference>
<dbReference type="PROSITE" id="PS51194">
    <property type="entry name" value="HELICASE_CTER"/>
    <property type="match status" value="1"/>
</dbReference>
<dbReference type="InterPro" id="IPR011545">
    <property type="entry name" value="DEAD/DEAH_box_helicase_dom"/>
</dbReference>
<dbReference type="SMART" id="SM00490">
    <property type="entry name" value="HELICc"/>
    <property type="match status" value="1"/>
</dbReference>
<keyword evidence="5" id="KW-0547">Nucleotide-binding</keyword>
<dbReference type="GO" id="GO:0016787">
    <property type="term" value="F:hydrolase activity"/>
    <property type="evidence" value="ECO:0007669"/>
    <property type="project" value="UniProtKB-KW"/>
</dbReference>
<dbReference type="FunFam" id="3.40.50.300:FF:001389">
    <property type="entry name" value="ATP-dependent DNA helicase RecQ"/>
    <property type="match status" value="1"/>
</dbReference>
<dbReference type="GO" id="GO:0009432">
    <property type="term" value="P:SOS response"/>
    <property type="evidence" value="ECO:0007669"/>
    <property type="project" value="UniProtKB-UniRule"/>
</dbReference>
<evidence type="ECO:0000256" key="2">
    <source>
        <dbReference type="ARBA" id="ARBA00001947"/>
    </source>
</evidence>
<dbReference type="GO" id="GO:0006281">
    <property type="term" value="P:DNA repair"/>
    <property type="evidence" value="ECO:0007669"/>
    <property type="project" value="UniProtKB-KW"/>
</dbReference>
<dbReference type="SMART" id="SM00341">
    <property type="entry name" value="HRDC"/>
    <property type="match status" value="1"/>
</dbReference>
<sequence>MTSGDRPYELDYLPDEAFEEGIFSGFPDADEPLVLREPKPRPIYADTAEALHAVFGFPAFRGVQAQVVDRVLAAQSTLAVMPTGAGKSLTYQLPAVMMEGTCVVVSPLIALMHDQLRAATANGIRAATLTSVDTNREETIERFRNGDLDLLYVAPERASQQHFRELLTRGRISLFAIDEAHCVSEWGHDFRPDYRLLRPMMDAFPDVPRLALTATADRHTRADILEQLGIPTEGLIVSGFDRPNIRYAIRPRDNPLRQLQALLDEHPGPGIIYAPTRAQVEKLAGQLSTGGRQVLPYHAGLDAQVRAANQSAFVASEDMVMVATVAFGMGIDKPDVRFVAHAACPKSIEAYYQETGRAGRDGDPAVAVMLWAADDFARARQRLAEVEEHRRAGERTRIDALAMLVETPHCRRALLLRHFGEDPPATCGNCDNCIEAPGITDGTTVARKLLSAIYRTGQLFGLGYIEKVLTGVPDERVLQRGHDQLSVYGIVTPDEAPLLRPLARALQARGALVSTEHGGLALGGDSRAILKGEAEVQLVVVPKKEGRSRRKGAPGAVFNPVGDSLFDALRSLRRDIAREAGLPPYVIFHDSVLREMAASRPASASELGQIGGVGAKKLEAHGDRFLEVIRQF</sequence>
<dbReference type="GO" id="GO:0006260">
    <property type="term" value="P:DNA replication"/>
    <property type="evidence" value="ECO:0007669"/>
    <property type="project" value="InterPro"/>
</dbReference>
<evidence type="ECO:0000256" key="4">
    <source>
        <dbReference type="ARBA" id="ARBA00022723"/>
    </source>
</evidence>
<feature type="domain" description="Helicase ATP-binding" evidence="18">
    <location>
        <begin position="68"/>
        <end position="234"/>
    </location>
</feature>
<evidence type="ECO:0000256" key="5">
    <source>
        <dbReference type="ARBA" id="ARBA00022741"/>
    </source>
</evidence>
<dbReference type="InterPro" id="IPR018982">
    <property type="entry name" value="RQC_domain"/>
</dbReference>
<dbReference type="Pfam" id="PF00570">
    <property type="entry name" value="HRDC"/>
    <property type="match status" value="1"/>
</dbReference>
<keyword evidence="11" id="KW-0238">DNA-binding</keyword>
<dbReference type="EMBL" id="JACICY010000002">
    <property type="protein sequence ID" value="MBB3860110.1"/>
    <property type="molecule type" value="Genomic_DNA"/>
</dbReference>
<dbReference type="GO" id="GO:0003677">
    <property type="term" value="F:DNA binding"/>
    <property type="evidence" value="ECO:0007669"/>
    <property type="project" value="UniProtKB-KW"/>
</dbReference>
<dbReference type="InterPro" id="IPR004589">
    <property type="entry name" value="DNA_helicase_ATP-dep_RecQ"/>
</dbReference>
<dbReference type="GO" id="GO:0005524">
    <property type="term" value="F:ATP binding"/>
    <property type="evidence" value="ECO:0007669"/>
    <property type="project" value="UniProtKB-KW"/>
</dbReference>
<dbReference type="PROSITE" id="PS50967">
    <property type="entry name" value="HRDC"/>
    <property type="match status" value="1"/>
</dbReference>
<dbReference type="Pfam" id="PF00271">
    <property type="entry name" value="Helicase_C"/>
    <property type="match status" value="1"/>
</dbReference>
<dbReference type="NCBIfam" id="TIGR01389">
    <property type="entry name" value="recQ"/>
    <property type="match status" value="1"/>
</dbReference>
<evidence type="ECO:0000259" key="18">
    <source>
        <dbReference type="PROSITE" id="PS51192"/>
    </source>
</evidence>
<keyword evidence="10" id="KW-0067">ATP-binding</keyword>
<dbReference type="GO" id="GO:0006310">
    <property type="term" value="P:DNA recombination"/>
    <property type="evidence" value="ECO:0007669"/>
    <property type="project" value="UniProtKB-UniRule"/>
</dbReference>
<keyword evidence="4" id="KW-0479">Metal-binding</keyword>
<feature type="domain" description="HRDC" evidence="17">
    <location>
        <begin position="559"/>
        <end position="632"/>
    </location>
</feature>
<dbReference type="SMART" id="SM00956">
    <property type="entry name" value="RQC"/>
    <property type="match status" value="1"/>
</dbReference>
<protein>
    <recommendedName>
        <fullName evidence="16">DNA helicase RecQ</fullName>
        <ecNumber evidence="16">5.6.2.4</ecNumber>
    </recommendedName>
</protein>
<dbReference type="SUPFAM" id="SSF46785">
    <property type="entry name" value="Winged helix' DNA-binding domain"/>
    <property type="match status" value="1"/>
</dbReference>
<evidence type="ECO:0000256" key="16">
    <source>
        <dbReference type="NCBIfam" id="TIGR01389"/>
    </source>
</evidence>
<dbReference type="Pfam" id="PF16124">
    <property type="entry name" value="RecQ_Zn_bind"/>
    <property type="match status" value="1"/>
</dbReference>
<keyword evidence="8 20" id="KW-0347">Helicase</keyword>